<sequence>MDIDWCLTCSKHIDGLSLSPYCSQDCRPAAGPSRLPYELEMSAYEASLSEDVETFYHDVEDVSPPLHYTGNDYDGIAAWAAAVVPGAPVCPAPISRPQSSRSSAYSSPSRRSSISNFSPKTMTACPPPNLLRPHRPLPPTLCTTNTPRPAPSKPARPSAIRPAALESTASAAYSTSTGQTTDSSALATPVSQYNVFDTVLSWVSPAQSPAHTRPHSPIDFAHQKPAPSDAAAYLARGRRASYAIA</sequence>
<keyword evidence="2" id="KW-1185">Reference proteome</keyword>
<comment type="caution">
    <text evidence="1">The sequence shown here is derived from an EMBL/GenBank/DDBJ whole genome shotgun (WGS) entry which is preliminary data.</text>
</comment>
<gene>
    <name evidence="1" type="ORF">D9611_006240</name>
</gene>
<protein>
    <submittedName>
        <fullName evidence="1">Uncharacterized protein</fullName>
    </submittedName>
</protein>
<name>A0A8H5C879_9AGAR</name>
<evidence type="ECO:0000313" key="2">
    <source>
        <dbReference type="Proteomes" id="UP000541558"/>
    </source>
</evidence>
<reference evidence="1 2" key="1">
    <citation type="journal article" date="2020" name="ISME J.">
        <title>Uncovering the hidden diversity of litter-decomposition mechanisms in mushroom-forming fungi.</title>
        <authorList>
            <person name="Floudas D."/>
            <person name="Bentzer J."/>
            <person name="Ahren D."/>
            <person name="Johansson T."/>
            <person name="Persson P."/>
            <person name="Tunlid A."/>
        </authorList>
    </citation>
    <scope>NUCLEOTIDE SEQUENCE [LARGE SCALE GENOMIC DNA]</scope>
    <source>
        <strain evidence="1 2">CBS 175.51</strain>
    </source>
</reference>
<dbReference type="OrthoDB" id="2210012at2759"/>
<dbReference type="Proteomes" id="UP000541558">
    <property type="component" value="Unassembled WGS sequence"/>
</dbReference>
<organism evidence="1 2">
    <name type="scientific">Ephemerocybe angulata</name>
    <dbReference type="NCBI Taxonomy" id="980116"/>
    <lineage>
        <taxon>Eukaryota</taxon>
        <taxon>Fungi</taxon>
        <taxon>Dikarya</taxon>
        <taxon>Basidiomycota</taxon>
        <taxon>Agaricomycotina</taxon>
        <taxon>Agaricomycetes</taxon>
        <taxon>Agaricomycetidae</taxon>
        <taxon>Agaricales</taxon>
        <taxon>Agaricineae</taxon>
        <taxon>Psathyrellaceae</taxon>
        <taxon>Ephemerocybe</taxon>
    </lineage>
</organism>
<proteinExistence type="predicted"/>
<evidence type="ECO:0000313" key="1">
    <source>
        <dbReference type="EMBL" id="KAF5335933.1"/>
    </source>
</evidence>
<dbReference type="EMBL" id="JAACJK010000059">
    <property type="protein sequence ID" value="KAF5335933.1"/>
    <property type="molecule type" value="Genomic_DNA"/>
</dbReference>
<accession>A0A8H5C879</accession>